<evidence type="ECO:0000256" key="4">
    <source>
        <dbReference type="ARBA" id="ARBA00021914"/>
    </source>
</evidence>
<organism evidence="14 15">
    <name type="scientific">Coprinopsis cinerea (strain Okayama-7 / 130 / ATCC MYA-4618 / FGSC 9003)</name>
    <name type="common">Inky cap fungus</name>
    <name type="synonym">Hormographiella aspergillata</name>
    <dbReference type="NCBI Taxonomy" id="240176"/>
    <lineage>
        <taxon>Eukaryota</taxon>
        <taxon>Fungi</taxon>
        <taxon>Dikarya</taxon>
        <taxon>Basidiomycota</taxon>
        <taxon>Agaricomycotina</taxon>
        <taxon>Agaricomycetes</taxon>
        <taxon>Agaricomycetidae</taxon>
        <taxon>Agaricales</taxon>
        <taxon>Agaricineae</taxon>
        <taxon>Psathyrellaceae</taxon>
        <taxon>Coprinopsis</taxon>
    </lineage>
</organism>
<dbReference type="OMA" id="QIWNENH"/>
<dbReference type="Gene3D" id="3.40.50.11840">
    <property type="entry name" value="Diphthamide synthesis DPH1/DPH2 domain 1"/>
    <property type="match status" value="1"/>
</dbReference>
<dbReference type="Proteomes" id="UP000001861">
    <property type="component" value="Unassembled WGS sequence"/>
</dbReference>
<dbReference type="VEuPathDB" id="FungiDB:CC1G_13543"/>
<dbReference type="OrthoDB" id="449241at2759"/>
<sequence>MAALTSSGESIISSSLSVSTPQISDIHDYFEIERTRREIVEGGYRRVALQFPDELLGYSVPVAKALRRGTGEEGGKVEVYILADTSYGNCCVDEVAASHVDADFIVHYGYACLSKTARLPVLYVFGKAEVDVEDCKWGQGRRRKHREKELEEALGMAVGRSVTTTLGDGPQTIVYVGPQTLRLTNLLLTRSTSTVVSYDPTSKTTALESVQSNRLLMRRYYTLLKARDASTFGILVGTLGVSQYLPLISHLRSLLRRNGRKSYTISVGKLNPSKLANFLEVECFVLVACPENKVADAKEFLRPIITPFEPEVALSKEVRWDGTYKLDFASILPSSPPSPGSTPLSSSATNEVEGEGGEEEEEEEEDPDTPHFSLVSGKLVNSRLYPASSSSSSHQPSSTNGELVQTNPSALQVLPNSAAAHFLTTSRTYTGLELRLGQDEPSVLEQGRSGIARGYQTDVGVGGGGHSEQDGQGGEGGGRQVDIESLPQRLQEKVSLTEEPESTVAQGEKGEGQDWWWGGYSDFSVTYYGISMYMSQGI</sequence>
<comment type="function">
    <text evidence="11">Required for the first step of diphthamide biosynthesis, a post-translational modification of histidine which occurs in elongation factor 2. DPH1 and DPH2 transfer a 3-amino-3-carboxypropyl (ACP) group from S-adenosyl-L-methionine (SAM) to a histidine residue, the reaction is assisted by a reduction system comprising DPH3 and a NADH-dependent reductase, predominantly CBR1. Facilitates the reduction of the catalytic iron-sulfur cluster found in the DPH1 subunit.</text>
</comment>
<feature type="compositionally biased region" description="Low complexity" evidence="13">
    <location>
        <begin position="388"/>
        <end position="398"/>
    </location>
</feature>
<evidence type="ECO:0000256" key="2">
    <source>
        <dbReference type="ARBA" id="ARBA00005156"/>
    </source>
</evidence>
<feature type="compositionally biased region" description="Gly residues" evidence="13">
    <location>
        <begin position="460"/>
        <end position="479"/>
    </location>
</feature>
<evidence type="ECO:0000256" key="11">
    <source>
        <dbReference type="ARBA" id="ARBA00054092"/>
    </source>
</evidence>
<feature type="compositionally biased region" description="Acidic residues" evidence="13">
    <location>
        <begin position="352"/>
        <end position="367"/>
    </location>
</feature>
<evidence type="ECO:0000313" key="14">
    <source>
        <dbReference type="EMBL" id="EAU81544.2"/>
    </source>
</evidence>
<evidence type="ECO:0000256" key="9">
    <source>
        <dbReference type="ARBA" id="ARBA00032791"/>
    </source>
</evidence>
<evidence type="ECO:0000256" key="7">
    <source>
        <dbReference type="ARBA" id="ARBA00023014"/>
    </source>
</evidence>
<dbReference type="InterPro" id="IPR042263">
    <property type="entry name" value="DPH1/DPH2_1"/>
</dbReference>
<comment type="cofactor">
    <cofactor evidence="1">
        <name>[4Fe-4S] cluster</name>
        <dbReference type="ChEBI" id="CHEBI:49883"/>
    </cofactor>
</comment>
<dbReference type="InterPro" id="IPR016435">
    <property type="entry name" value="DPH1/DPH2"/>
</dbReference>
<evidence type="ECO:0000256" key="8">
    <source>
        <dbReference type="ARBA" id="ARBA00032573"/>
    </source>
</evidence>
<reference evidence="14 15" key="1">
    <citation type="journal article" date="2010" name="Proc. Natl. Acad. Sci. U.S.A.">
        <title>Insights into evolution of multicellular fungi from the assembled chromosomes of the mushroom Coprinopsis cinerea (Coprinus cinereus).</title>
        <authorList>
            <person name="Stajich J.E."/>
            <person name="Wilke S.K."/>
            <person name="Ahren D."/>
            <person name="Au C.H."/>
            <person name="Birren B.W."/>
            <person name="Borodovsky M."/>
            <person name="Burns C."/>
            <person name="Canback B."/>
            <person name="Casselton L.A."/>
            <person name="Cheng C.K."/>
            <person name="Deng J."/>
            <person name="Dietrich F.S."/>
            <person name="Fargo D.C."/>
            <person name="Farman M.L."/>
            <person name="Gathman A.C."/>
            <person name="Goldberg J."/>
            <person name="Guigo R."/>
            <person name="Hoegger P.J."/>
            <person name="Hooker J.B."/>
            <person name="Huggins A."/>
            <person name="James T.Y."/>
            <person name="Kamada T."/>
            <person name="Kilaru S."/>
            <person name="Kodira C."/>
            <person name="Kues U."/>
            <person name="Kupfer D."/>
            <person name="Kwan H.S."/>
            <person name="Lomsadze A."/>
            <person name="Li W."/>
            <person name="Lilly W.W."/>
            <person name="Ma L.J."/>
            <person name="Mackey A.J."/>
            <person name="Manning G."/>
            <person name="Martin F."/>
            <person name="Muraguchi H."/>
            <person name="Natvig D.O."/>
            <person name="Palmerini H."/>
            <person name="Ramesh M.A."/>
            <person name="Rehmeyer C.J."/>
            <person name="Roe B.A."/>
            <person name="Shenoy N."/>
            <person name="Stanke M."/>
            <person name="Ter-Hovhannisyan V."/>
            <person name="Tunlid A."/>
            <person name="Velagapudi R."/>
            <person name="Vision T.J."/>
            <person name="Zeng Q."/>
            <person name="Zolan M.E."/>
            <person name="Pukkila P.J."/>
        </authorList>
    </citation>
    <scope>NUCLEOTIDE SEQUENCE [LARGE SCALE GENOMIC DNA]</scope>
    <source>
        <strain evidence="15">Okayama-7 / 130 / ATCC MYA-4618 / FGSC 9003</strain>
    </source>
</reference>
<dbReference type="FunCoup" id="A8PBU4">
    <property type="interactions" value="714"/>
</dbReference>
<protein>
    <recommendedName>
        <fullName evidence="4">2-(3-amino-3-carboxypropyl)histidine synthase subunit 2</fullName>
    </recommendedName>
    <alternativeName>
        <fullName evidence="8">Diphthamide biosynthesis protein 2</fullName>
    </alternativeName>
    <alternativeName>
        <fullName evidence="9">Diphtheria toxin resistance protein 2</fullName>
    </alternativeName>
    <alternativeName>
        <fullName evidence="12">S-adenosyl-L-methionine:L-histidine 3-amino-3-carboxypropyltransferase 2</fullName>
    </alternativeName>
</protein>
<proteinExistence type="inferred from homology"/>
<dbReference type="GO" id="GO:0090560">
    <property type="term" value="F:2-(3-amino-3-carboxypropyl)histidine synthase activity"/>
    <property type="evidence" value="ECO:0007669"/>
    <property type="project" value="InterPro"/>
</dbReference>
<dbReference type="EMBL" id="AACS02000004">
    <property type="protein sequence ID" value="EAU81544.2"/>
    <property type="molecule type" value="Genomic_DNA"/>
</dbReference>
<evidence type="ECO:0000256" key="5">
    <source>
        <dbReference type="ARBA" id="ARBA00022723"/>
    </source>
</evidence>
<dbReference type="HOGENOM" id="CLU_015210_1_0_1"/>
<evidence type="ECO:0000313" key="15">
    <source>
        <dbReference type="Proteomes" id="UP000001861"/>
    </source>
</evidence>
<feature type="region of interest" description="Disordered" evidence="13">
    <location>
        <begin position="454"/>
        <end position="481"/>
    </location>
</feature>
<comment type="caution">
    <text evidence="14">The sequence shown here is derived from an EMBL/GenBank/DDBJ whole genome shotgun (WGS) entry which is preliminary data.</text>
</comment>
<dbReference type="InParanoid" id="A8PBU4"/>
<dbReference type="UniPathway" id="UPA00559"/>
<evidence type="ECO:0000256" key="1">
    <source>
        <dbReference type="ARBA" id="ARBA00001966"/>
    </source>
</evidence>
<dbReference type="Pfam" id="PF01866">
    <property type="entry name" value="Diphthamide_syn"/>
    <property type="match status" value="2"/>
</dbReference>
<dbReference type="FunFam" id="3.40.50.11860:FF:000001">
    <property type="entry name" value="2-(3-amino-3-carboxypropyl)histidine synthase subunit 2"/>
    <property type="match status" value="1"/>
</dbReference>
<dbReference type="NCBIfam" id="TIGR00322">
    <property type="entry name" value="diphth2_R"/>
    <property type="match status" value="2"/>
</dbReference>
<dbReference type="KEGG" id="cci:CC1G_13543"/>
<evidence type="ECO:0000256" key="12">
    <source>
        <dbReference type="ARBA" id="ARBA00080784"/>
    </source>
</evidence>
<keyword evidence="6" id="KW-0408">Iron</keyword>
<dbReference type="Gene3D" id="3.40.50.11860">
    <property type="entry name" value="Diphthamide synthesis DPH1/DPH2 domain 3"/>
    <property type="match status" value="1"/>
</dbReference>
<evidence type="ECO:0000256" key="10">
    <source>
        <dbReference type="ARBA" id="ARBA00034128"/>
    </source>
</evidence>
<evidence type="ECO:0000256" key="3">
    <source>
        <dbReference type="ARBA" id="ARBA00006179"/>
    </source>
</evidence>
<keyword evidence="5" id="KW-0479">Metal-binding</keyword>
<gene>
    <name evidence="14" type="ORF">CC1G_13543</name>
</gene>
<keyword evidence="7" id="KW-0411">Iron-sulfur</keyword>
<comment type="similarity">
    <text evidence="3">Belongs to the DPH1/DPH2 family. DPH2 subfamily.</text>
</comment>
<dbReference type="GO" id="GO:0046872">
    <property type="term" value="F:metal ion binding"/>
    <property type="evidence" value="ECO:0007669"/>
    <property type="project" value="UniProtKB-KW"/>
</dbReference>
<feature type="region of interest" description="Disordered" evidence="13">
    <location>
        <begin position="331"/>
        <end position="404"/>
    </location>
</feature>
<name>A8PBU4_COPC7</name>
<comment type="subunit">
    <text evidence="10">Component of the 2-(3-amino-3-carboxypropyl)histidine synthase complex composed of DPH1, DPH2, DPH3 and a NADH-dependent reductase, predominantly CBR1.</text>
</comment>
<dbReference type="FunFam" id="3.40.50.11840:FF:000002">
    <property type="entry name" value="2-(3-amino-3-carboxypropyl)histidine synthase subunit 2"/>
    <property type="match status" value="1"/>
</dbReference>
<dbReference type="RefSeq" id="XP_001840272.2">
    <property type="nucleotide sequence ID" value="XM_001840220.2"/>
</dbReference>
<dbReference type="InterPro" id="IPR042265">
    <property type="entry name" value="DPH1/DPH2_3"/>
</dbReference>
<dbReference type="GeneID" id="6016906"/>
<dbReference type="GO" id="GO:0051536">
    <property type="term" value="F:iron-sulfur cluster binding"/>
    <property type="evidence" value="ECO:0007669"/>
    <property type="project" value="UniProtKB-KW"/>
</dbReference>
<dbReference type="SFLD" id="SFLDS00032">
    <property type="entry name" value="Radical_SAM_3-amino-3-carboxyp"/>
    <property type="match status" value="1"/>
</dbReference>
<dbReference type="GO" id="GO:0017183">
    <property type="term" value="P:protein histidyl modification to diphthamide"/>
    <property type="evidence" value="ECO:0007669"/>
    <property type="project" value="UniProtKB-UniPathway"/>
</dbReference>
<evidence type="ECO:0000256" key="13">
    <source>
        <dbReference type="SAM" id="MobiDB-lite"/>
    </source>
</evidence>
<keyword evidence="15" id="KW-1185">Reference proteome</keyword>
<evidence type="ECO:0000256" key="6">
    <source>
        <dbReference type="ARBA" id="ARBA00023004"/>
    </source>
</evidence>
<dbReference type="eggNOG" id="KOG2648">
    <property type="taxonomic scope" value="Eukaryota"/>
</dbReference>
<dbReference type="PANTHER" id="PTHR10762">
    <property type="entry name" value="DIPHTHAMIDE BIOSYNTHESIS PROTEIN"/>
    <property type="match status" value="1"/>
</dbReference>
<comment type="pathway">
    <text evidence="2">Protein modification; peptidyl-diphthamide biosynthesis.</text>
</comment>
<accession>A8PBU4</accession>
<dbReference type="PANTHER" id="PTHR10762:SF2">
    <property type="entry name" value="2-(3-AMINO-3-CARBOXYPROPYL)HISTIDINE SYNTHASE SUBUNIT 2"/>
    <property type="match status" value="1"/>
</dbReference>
<dbReference type="STRING" id="240176.A8PBU4"/>
<dbReference type="AlphaFoldDB" id="A8PBU4"/>